<evidence type="ECO:0000313" key="2">
    <source>
        <dbReference type="EMBL" id="MYD90158.1"/>
    </source>
</evidence>
<dbReference type="NCBIfam" id="TIGR03177">
    <property type="entry name" value="pilus_cpaB"/>
    <property type="match status" value="1"/>
</dbReference>
<dbReference type="EMBL" id="VXPY01000051">
    <property type="protein sequence ID" value="MYD90158.1"/>
    <property type="molecule type" value="Genomic_DNA"/>
</dbReference>
<dbReference type="AlphaFoldDB" id="A0A6B1DS92"/>
<dbReference type="InterPro" id="IPR031571">
    <property type="entry name" value="RcpC_dom"/>
</dbReference>
<dbReference type="CDD" id="cd11614">
    <property type="entry name" value="SAF_CpaB_FlgA_like"/>
    <property type="match status" value="1"/>
</dbReference>
<organism evidence="2">
    <name type="scientific">Caldilineaceae bacterium SB0662_bin_9</name>
    <dbReference type="NCBI Taxonomy" id="2605258"/>
    <lineage>
        <taxon>Bacteria</taxon>
        <taxon>Bacillati</taxon>
        <taxon>Chloroflexota</taxon>
        <taxon>Caldilineae</taxon>
        <taxon>Caldilineales</taxon>
        <taxon>Caldilineaceae</taxon>
    </lineage>
</organism>
<dbReference type="InterPro" id="IPR017592">
    <property type="entry name" value="Pilus_assmbl_Flp-typ_CpaB"/>
</dbReference>
<feature type="domain" description="SAF" evidence="1">
    <location>
        <begin position="30"/>
        <end position="92"/>
    </location>
</feature>
<dbReference type="InterPro" id="IPR013974">
    <property type="entry name" value="SAF"/>
</dbReference>
<protein>
    <submittedName>
        <fullName evidence="2">Flp pilus assembly protein CpaB</fullName>
    </submittedName>
</protein>
<dbReference type="SMART" id="SM00858">
    <property type="entry name" value="SAF"/>
    <property type="match status" value="1"/>
</dbReference>
<proteinExistence type="predicted"/>
<name>A0A6B1DS92_9CHLR</name>
<reference evidence="2" key="1">
    <citation type="submission" date="2019-09" db="EMBL/GenBank/DDBJ databases">
        <title>Characterisation of the sponge microbiome using genome-centric metagenomics.</title>
        <authorList>
            <person name="Engelberts J.P."/>
            <person name="Robbins S.J."/>
            <person name="De Goeij J.M."/>
            <person name="Aranda M."/>
            <person name="Bell S.C."/>
            <person name="Webster N.S."/>
        </authorList>
    </citation>
    <scope>NUCLEOTIDE SEQUENCE</scope>
    <source>
        <strain evidence="2">SB0662_bin_9</strain>
    </source>
</reference>
<dbReference type="Pfam" id="PF16976">
    <property type="entry name" value="RcpC"/>
    <property type="match status" value="1"/>
</dbReference>
<evidence type="ECO:0000259" key="1">
    <source>
        <dbReference type="SMART" id="SM00858"/>
    </source>
</evidence>
<dbReference type="Pfam" id="PF08666">
    <property type="entry name" value="SAF"/>
    <property type="match status" value="1"/>
</dbReference>
<comment type="caution">
    <text evidence="2">The sequence shown here is derived from an EMBL/GenBank/DDBJ whole genome shotgun (WGS) entry which is preliminary data.</text>
</comment>
<accession>A0A6B1DS92</accession>
<gene>
    <name evidence="2" type="primary">cpaB</name>
    <name evidence="2" type="ORF">F4Y08_07430</name>
</gene>
<sequence length="288" mass="30762">MKSKGFAAVAGLLAAVFLGLALWPKQESMSPMVVAARDLGAGTQLAATDLQVRMVPAATLPPDALTNPEPLLEQTLSVVRFAGETVALNHLGPAIALAPDERGIAVRVRTDSGLAGLLQPGQRVGLVAVVSDWQGQNQRGYAKALIENVRILWIAPSFRLHPDSFLPDSPDTAPQSVSREGIIVLAASTLPEPVLYDTQHTLHVRALRRAQEARATDDGDDLAAIDPKLLEEDLPDVIWSVPLEMIASLNHIGASFMLVLQPPNPDPWSTPGFSIDRMIAPLLDGEPS</sequence>